<accession>A0A240ENI4</accession>
<evidence type="ECO:0000256" key="3">
    <source>
        <dbReference type="SAM" id="SignalP"/>
    </source>
</evidence>
<evidence type="ECO:0000259" key="4">
    <source>
        <dbReference type="Pfam" id="PF02275"/>
    </source>
</evidence>
<proteinExistence type="inferred from homology"/>
<dbReference type="PANTHER" id="PTHR35527:SF2">
    <property type="entry name" value="HYDROLASE"/>
    <property type="match status" value="1"/>
</dbReference>
<dbReference type="CDD" id="cd00542">
    <property type="entry name" value="Ntn_PVA"/>
    <property type="match status" value="1"/>
</dbReference>
<dbReference type="AlphaFoldDB" id="A0A240ENI4"/>
<protein>
    <submittedName>
        <fullName evidence="5">Choloylglycine hydrolase</fullName>
        <ecNumber evidence="5">3.5.1.24</ecNumber>
    </submittedName>
</protein>
<dbReference type="EMBL" id="OANU01000113">
    <property type="protein sequence ID" value="SNX50262.1"/>
    <property type="molecule type" value="Genomic_DNA"/>
</dbReference>
<keyword evidence="2 5" id="KW-0378">Hydrolase</keyword>
<reference evidence="6" key="1">
    <citation type="submission" date="2016-06" db="EMBL/GenBank/DDBJ databases">
        <authorList>
            <person name="Rodrigo-Torres L."/>
            <person name="Arahal R.D."/>
            <person name="Lucena T."/>
        </authorList>
    </citation>
    <scope>NUCLEOTIDE SEQUENCE [LARGE SCALE GENOMIC DNA]</scope>
    <source>
        <strain evidence="6">CECT8203</strain>
    </source>
</reference>
<dbReference type="InterPro" id="IPR052193">
    <property type="entry name" value="Peptidase_C59"/>
</dbReference>
<dbReference type="SUPFAM" id="SSF56235">
    <property type="entry name" value="N-terminal nucleophile aminohydrolases (Ntn hydrolases)"/>
    <property type="match status" value="1"/>
</dbReference>
<comment type="similarity">
    <text evidence="1">Belongs to the peptidase C59 family.</text>
</comment>
<dbReference type="PANTHER" id="PTHR35527">
    <property type="entry name" value="CHOLOYLGLYCINE HYDROLASE"/>
    <property type="match status" value="1"/>
</dbReference>
<evidence type="ECO:0000256" key="1">
    <source>
        <dbReference type="ARBA" id="ARBA00006625"/>
    </source>
</evidence>
<evidence type="ECO:0000313" key="6">
    <source>
        <dbReference type="Proteomes" id="UP000219336"/>
    </source>
</evidence>
<dbReference type="EC" id="3.5.1.24" evidence="5"/>
<dbReference type="RefSeq" id="WP_096995207.1">
    <property type="nucleotide sequence ID" value="NZ_JBHSII010000001.1"/>
</dbReference>
<dbReference type="Pfam" id="PF02275">
    <property type="entry name" value="CBAH"/>
    <property type="match status" value="1"/>
</dbReference>
<evidence type="ECO:0000256" key="2">
    <source>
        <dbReference type="ARBA" id="ARBA00022801"/>
    </source>
</evidence>
<dbReference type="Proteomes" id="UP000219336">
    <property type="component" value="Unassembled WGS sequence"/>
</dbReference>
<organism evidence="5 6">
    <name type="scientific">Vibrio thalassae</name>
    <dbReference type="NCBI Taxonomy" id="1243014"/>
    <lineage>
        <taxon>Bacteria</taxon>
        <taxon>Pseudomonadati</taxon>
        <taxon>Pseudomonadota</taxon>
        <taxon>Gammaproteobacteria</taxon>
        <taxon>Vibrionales</taxon>
        <taxon>Vibrionaceae</taxon>
        <taxon>Vibrio</taxon>
    </lineage>
</organism>
<name>A0A240ENI4_9VIBR</name>
<dbReference type="InterPro" id="IPR029055">
    <property type="entry name" value="Ntn_hydrolases_N"/>
</dbReference>
<gene>
    <name evidence="5" type="primary">cbh</name>
    <name evidence="5" type="ORF">VTH8203_03917</name>
</gene>
<dbReference type="PROSITE" id="PS51257">
    <property type="entry name" value="PROKAR_LIPOPROTEIN"/>
    <property type="match status" value="1"/>
</dbReference>
<feature type="domain" description="Choloylglycine hydrolase/NAAA C-terminal" evidence="4">
    <location>
        <begin position="22"/>
        <end position="343"/>
    </location>
</feature>
<feature type="chain" id="PRO_5012150596" evidence="3">
    <location>
        <begin position="22"/>
        <end position="372"/>
    </location>
</feature>
<keyword evidence="6" id="KW-1185">Reference proteome</keyword>
<dbReference type="InterPro" id="IPR029132">
    <property type="entry name" value="CBAH/NAAA_C"/>
</dbReference>
<dbReference type="GO" id="GO:0045302">
    <property type="term" value="F:choloylglycine hydrolase activity"/>
    <property type="evidence" value="ECO:0007669"/>
    <property type="project" value="UniProtKB-EC"/>
</dbReference>
<feature type="signal peptide" evidence="3">
    <location>
        <begin position="1"/>
        <end position="21"/>
    </location>
</feature>
<sequence length="372" mass="41378">MLRKSLIALMLSIGVSSTSIACTGISLSTNNNHFIHARTIEWGENNLESKLIVSPKKHHYTSMMPDNSRGMEWDSRLGFVGISVSSDRFIAEGLNEAGLNAGLFYFKGYGSLQPYDKRTKQNTITDMDFVRWMLSQFKTVDEVLAAMKKINIVPVYLDADGKPSPTAHWRVTDKTGRSVVIEIVNQGEVNVYENEVGVLTNAPTFPWQLTNLNNYLNLQPGSSAPRKYGNVEAKSFGVGSGFLGLPGDITSPSRFIRAAFYTSTVPELKTPEQAVSQAFHILNNFDIPIGSEFGPQHRDHIPDISSATQWVSVVDQTSGVLYYKTMNDSQIKKIALNRLNFSVKNETKRPLDSGVFKLKDISQHVQPVINNQ</sequence>
<evidence type="ECO:0000313" key="5">
    <source>
        <dbReference type="EMBL" id="SNX50262.1"/>
    </source>
</evidence>
<dbReference type="Gene3D" id="3.60.60.10">
    <property type="entry name" value="Penicillin V Acylase, Chain A"/>
    <property type="match status" value="1"/>
</dbReference>
<keyword evidence="3" id="KW-0732">Signal</keyword>